<dbReference type="InterPro" id="IPR050469">
    <property type="entry name" value="Diguanylate_Cyclase"/>
</dbReference>
<dbReference type="GO" id="GO:0005886">
    <property type="term" value="C:plasma membrane"/>
    <property type="evidence" value="ECO:0007669"/>
    <property type="project" value="UniProtKB-SubCell"/>
</dbReference>
<evidence type="ECO:0000256" key="4">
    <source>
        <dbReference type="ARBA" id="ARBA00022989"/>
    </source>
</evidence>
<proteinExistence type="predicted"/>
<comment type="subcellular location">
    <subcellularLocation>
        <location evidence="1">Cell membrane</location>
        <topology evidence="1">Multi-pass membrane protein</topology>
    </subcellularLocation>
</comment>
<feature type="transmembrane region" description="Helical" evidence="6">
    <location>
        <begin position="132"/>
        <end position="150"/>
    </location>
</feature>
<dbReference type="InterPro" id="IPR029787">
    <property type="entry name" value="Nucleotide_cyclase"/>
</dbReference>
<dbReference type="GO" id="GO:0071555">
    <property type="term" value="P:cell wall organization"/>
    <property type="evidence" value="ECO:0007669"/>
    <property type="project" value="InterPro"/>
</dbReference>
<organism evidence="8 9">
    <name type="scientific">Halobacillus faecis</name>
    <dbReference type="NCBI Taxonomy" id="360184"/>
    <lineage>
        <taxon>Bacteria</taxon>
        <taxon>Bacillati</taxon>
        <taxon>Bacillota</taxon>
        <taxon>Bacilli</taxon>
        <taxon>Bacillales</taxon>
        <taxon>Bacillaceae</taxon>
        <taxon>Halobacillus</taxon>
    </lineage>
</organism>
<dbReference type="NCBIfam" id="TIGR00254">
    <property type="entry name" value="GGDEF"/>
    <property type="match status" value="1"/>
</dbReference>
<comment type="caution">
    <text evidence="8">The sequence shown here is derived from an EMBL/GenBank/DDBJ whole genome shotgun (WGS) entry which is preliminary data.</text>
</comment>
<protein>
    <submittedName>
        <fullName evidence="8">GGDEF domain-containing protein</fullName>
    </submittedName>
</protein>
<evidence type="ECO:0000256" key="2">
    <source>
        <dbReference type="ARBA" id="ARBA00022475"/>
    </source>
</evidence>
<evidence type="ECO:0000256" key="3">
    <source>
        <dbReference type="ARBA" id="ARBA00022692"/>
    </source>
</evidence>
<dbReference type="Gene3D" id="3.30.70.270">
    <property type="match status" value="1"/>
</dbReference>
<dbReference type="OrthoDB" id="9759607at2"/>
<dbReference type="Pfam" id="PF07694">
    <property type="entry name" value="5TM-5TMR_LYT"/>
    <property type="match status" value="1"/>
</dbReference>
<evidence type="ECO:0000256" key="1">
    <source>
        <dbReference type="ARBA" id="ARBA00004651"/>
    </source>
</evidence>
<dbReference type="FunFam" id="3.30.70.270:FF:000001">
    <property type="entry name" value="Diguanylate cyclase domain protein"/>
    <property type="match status" value="1"/>
</dbReference>
<feature type="transmembrane region" description="Helical" evidence="6">
    <location>
        <begin position="74"/>
        <end position="97"/>
    </location>
</feature>
<dbReference type="GO" id="GO:0052621">
    <property type="term" value="F:diguanylate cyclase activity"/>
    <property type="evidence" value="ECO:0007669"/>
    <property type="project" value="TreeGrafter"/>
</dbReference>
<evidence type="ECO:0000313" key="9">
    <source>
        <dbReference type="Proteomes" id="UP000321886"/>
    </source>
</evidence>
<dbReference type="InterPro" id="IPR043128">
    <property type="entry name" value="Rev_trsase/Diguanyl_cyclase"/>
</dbReference>
<dbReference type="Proteomes" id="UP000321886">
    <property type="component" value="Unassembled WGS sequence"/>
</dbReference>
<keyword evidence="4 6" id="KW-1133">Transmembrane helix</keyword>
<dbReference type="SUPFAM" id="SSF55073">
    <property type="entry name" value="Nucleotide cyclase"/>
    <property type="match status" value="1"/>
</dbReference>
<feature type="transmembrane region" description="Helical" evidence="6">
    <location>
        <begin position="36"/>
        <end position="53"/>
    </location>
</feature>
<keyword evidence="3 6" id="KW-0812">Transmembrane</keyword>
<dbReference type="GO" id="GO:0000155">
    <property type="term" value="F:phosphorelay sensor kinase activity"/>
    <property type="evidence" value="ECO:0007669"/>
    <property type="project" value="InterPro"/>
</dbReference>
<accession>A0A511WQD7</accession>
<keyword evidence="5 6" id="KW-0472">Membrane</keyword>
<dbReference type="GO" id="GO:0043709">
    <property type="term" value="P:cell adhesion involved in single-species biofilm formation"/>
    <property type="evidence" value="ECO:0007669"/>
    <property type="project" value="TreeGrafter"/>
</dbReference>
<dbReference type="GO" id="GO:1902201">
    <property type="term" value="P:negative regulation of bacterial-type flagellum-dependent cell motility"/>
    <property type="evidence" value="ECO:0007669"/>
    <property type="project" value="TreeGrafter"/>
</dbReference>
<dbReference type="PROSITE" id="PS50887">
    <property type="entry name" value="GGDEF"/>
    <property type="match status" value="1"/>
</dbReference>
<evidence type="ECO:0000259" key="7">
    <source>
        <dbReference type="PROSITE" id="PS50887"/>
    </source>
</evidence>
<evidence type="ECO:0000313" key="8">
    <source>
        <dbReference type="EMBL" id="GEN52661.1"/>
    </source>
</evidence>
<dbReference type="PANTHER" id="PTHR45138">
    <property type="entry name" value="REGULATORY COMPONENTS OF SENSORY TRANSDUCTION SYSTEM"/>
    <property type="match status" value="1"/>
</dbReference>
<feature type="transmembrane region" description="Helical" evidence="6">
    <location>
        <begin position="156"/>
        <end position="178"/>
    </location>
</feature>
<sequence length="367" mass="41191">MILKELISNLALLIASLFVYSQSTQAMPLSRSSTLKAKIVSGFLAGILANVLMQYSMHFDNTIVDLRHIPVILVAYYGGAVPALASMFLVIIGRFFIGFNTSSLLALFLIVSITLLTLTITRLNMSKRVKIFLILTSSNIMFTILIVYLLQSVSTLTVLIPSFWIISYMAGFVSFYVIEFLRRSQNLLNKYKAEAATDGLTGLNNVRKFDQSFNKIAAQAVHKEEKLSLLYIDIDHFKKVNDTYGHKEGDQVLIELSRILSNTVRSFDIVSRNGGEEFTVILLDCPTERARDISERIREKVENHSFLLTTGQMIHVTVSIGLACYNETTSEPKLLIKEADHALYDAKQTGRNKVCISPGYKWASHRA</sequence>
<dbReference type="AlphaFoldDB" id="A0A511WQD7"/>
<dbReference type="InterPro" id="IPR000160">
    <property type="entry name" value="GGDEF_dom"/>
</dbReference>
<dbReference type="Pfam" id="PF00990">
    <property type="entry name" value="GGDEF"/>
    <property type="match status" value="1"/>
</dbReference>
<keyword evidence="9" id="KW-1185">Reference proteome</keyword>
<keyword evidence="2" id="KW-1003">Cell membrane</keyword>
<gene>
    <name evidence="8" type="ORF">HFA01_09230</name>
</gene>
<dbReference type="CDD" id="cd01949">
    <property type="entry name" value="GGDEF"/>
    <property type="match status" value="1"/>
</dbReference>
<feature type="domain" description="GGDEF" evidence="7">
    <location>
        <begin position="225"/>
        <end position="359"/>
    </location>
</feature>
<evidence type="ECO:0000256" key="5">
    <source>
        <dbReference type="ARBA" id="ARBA00023136"/>
    </source>
</evidence>
<reference evidence="8 9" key="1">
    <citation type="submission" date="2019-07" db="EMBL/GenBank/DDBJ databases">
        <title>Whole genome shotgun sequence of Halobacillus faecis NBRC 103569.</title>
        <authorList>
            <person name="Hosoyama A."/>
            <person name="Uohara A."/>
            <person name="Ohji S."/>
            <person name="Ichikawa N."/>
        </authorList>
    </citation>
    <scope>NUCLEOTIDE SEQUENCE [LARGE SCALE GENOMIC DNA]</scope>
    <source>
        <strain evidence="8 9">NBRC 103569</strain>
    </source>
</reference>
<evidence type="ECO:0000256" key="6">
    <source>
        <dbReference type="SAM" id="Phobius"/>
    </source>
</evidence>
<feature type="transmembrane region" description="Helical" evidence="6">
    <location>
        <begin position="103"/>
        <end position="120"/>
    </location>
</feature>
<name>A0A511WQD7_9BACI</name>
<dbReference type="EMBL" id="BJYD01000006">
    <property type="protein sequence ID" value="GEN52661.1"/>
    <property type="molecule type" value="Genomic_DNA"/>
</dbReference>
<dbReference type="InterPro" id="IPR011620">
    <property type="entry name" value="Sig_transdc_His_kinase_LytS_TM"/>
</dbReference>
<dbReference type="RefSeq" id="WP_146813659.1">
    <property type="nucleotide sequence ID" value="NZ_BJYD01000006.1"/>
</dbReference>
<dbReference type="PANTHER" id="PTHR45138:SF9">
    <property type="entry name" value="DIGUANYLATE CYCLASE DGCM-RELATED"/>
    <property type="match status" value="1"/>
</dbReference>
<dbReference type="SMART" id="SM00267">
    <property type="entry name" value="GGDEF"/>
    <property type="match status" value="1"/>
</dbReference>